<reference evidence="1" key="2">
    <citation type="submission" date="2014-06" db="EMBL/GenBank/DDBJ databases">
        <title>The complete genome of Blastobotrys (Arxula) adeninivorans LS3 - a yeast of biotechnological interest.</title>
        <authorList>
            <person name="Kunze G."/>
            <person name="Gaillardin C."/>
            <person name="Czernicka M."/>
            <person name="Durrens P."/>
            <person name="Martin T."/>
            <person name="Boer E."/>
            <person name="Gabaldon T."/>
            <person name="Cruz J."/>
            <person name="Talla E."/>
            <person name="Marck C."/>
            <person name="Goffeau A."/>
            <person name="Barbe V."/>
            <person name="Baret P."/>
            <person name="Baronian K."/>
            <person name="Beier S."/>
            <person name="Bleykasten C."/>
            <person name="Bode R."/>
            <person name="Casaregola S."/>
            <person name="Despons L."/>
            <person name="Fairhead C."/>
            <person name="Giersberg M."/>
            <person name="Gierski P."/>
            <person name="Hahnel U."/>
            <person name="Hartmann A."/>
            <person name="Jankowska D."/>
            <person name="Jubin C."/>
            <person name="Jung P."/>
            <person name="Lafontaine I."/>
            <person name="Leh-Louis V."/>
            <person name="Lemaire M."/>
            <person name="Marcet-Houben M."/>
            <person name="Mascher M."/>
            <person name="Morel G."/>
            <person name="Richard G.-F."/>
            <person name="Riechen J."/>
            <person name="Sacerdot C."/>
            <person name="Sarkar A."/>
            <person name="Savel G."/>
            <person name="Schacherer J."/>
            <person name="Sherman D."/>
            <person name="Straub M.-L."/>
            <person name="Stein N."/>
            <person name="Thierry A."/>
            <person name="Trautwein-Schult A."/>
            <person name="Westhof E."/>
            <person name="Worch S."/>
            <person name="Dujon B."/>
            <person name="Souciet J.-L."/>
            <person name="Wincker P."/>
            <person name="Scholz U."/>
            <person name="Neuveglise N."/>
        </authorList>
    </citation>
    <scope>NUCLEOTIDE SEQUENCE</scope>
    <source>
        <strain evidence="1">LS3</strain>
    </source>
</reference>
<name>A0A060TCC7_BLAAD</name>
<proteinExistence type="predicted"/>
<evidence type="ECO:0000313" key="1">
    <source>
        <dbReference type="EMBL" id="CDP38705.1"/>
    </source>
</evidence>
<protein>
    <submittedName>
        <fullName evidence="1">ARAD1D40634p</fullName>
    </submittedName>
</protein>
<sequence length="309" mass="33372">MSVDVASTQSLLEFYLSLGYFSDLRRSMVAGGHSTGEIDIPALVSFLQSDQEPATVVGPPTVSLPPAPDSRGSALVSISSTNDNGLENDRLSLTLSCNSTICGSIYEGTNYLSDSTEYASASQSPGGNDELSNYVLASEAAAGGFGLSADASRLIEDDPERIIEFSDSILGFDSDQDASTVARQFASALSGGIGTIDSIARKREGRPKSLRTLITKVWDKSRKLFKSKKCEVPIKEPHRLRAHLDDNECLSNDNMTPLSLVNRKNDRVLRDKRVNMDLYDLVWGLPKRASQAVDSDADLTDMTVLSPPN</sequence>
<reference evidence="1" key="1">
    <citation type="submission" date="2014-02" db="EMBL/GenBank/DDBJ databases">
        <authorList>
            <person name="Genoscope - CEA"/>
        </authorList>
    </citation>
    <scope>NUCLEOTIDE SEQUENCE</scope>
    <source>
        <strain evidence="1">LS3</strain>
    </source>
</reference>
<organism evidence="1">
    <name type="scientific">Blastobotrys adeninivorans</name>
    <name type="common">Yeast</name>
    <name type="synonym">Arxula adeninivorans</name>
    <dbReference type="NCBI Taxonomy" id="409370"/>
    <lineage>
        <taxon>Eukaryota</taxon>
        <taxon>Fungi</taxon>
        <taxon>Dikarya</taxon>
        <taxon>Ascomycota</taxon>
        <taxon>Saccharomycotina</taxon>
        <taxon>Dipodascomycetes</taxon>
        <taxon>Dipodascales</taxon>
        <taxon>Trichomonascaceae</taxon>
        <taxon>Blastobotrys</taxon>
    </lineage>
</organism>
<dbReference type="AlphaFoldDB" id="A0A060TCC7"/>
<dbReference type="EMBL" id="HG937694">
    <property type="protein sequence ID" value="CDP38705.1"/>
    <property type="molecule type" value="Genomic_DNA"/>
</dbReference>
<gene>
    <name evidence="1" type="ORF">GNLVRS02_ARAD1D40634g</name>
</gene>
<accession>A0A060TCC7</accession>